<name>A0ABR2EAK6_9ROSI</name>
<evidence type="ECO:0000256" key="1">
    <source>
        <dbReference type="SAM" id="MobiDB-lite"/>
    </source>
</evidence>
<reference evidence="2 3" key="1">
    <citation type="journal article" date="2024" name="G3 (Bethesda)">
        <title>Genome assembly of Hibiscus sabdariffa L. provides insights into metabolisms of medicinal natural products.</title>
        <authorList>
            <person name="Kim T."/>
        </authorList>
    </citation>
    <scope>NUCLEOTIDE SEQUENCE [LARGE SCALE GENOMIC DNA]</scope>
    <source>
        <strain evidence="2">TK-2024</strain>
        <tissue evidence="2">Old leaves</tissue>
    </source>
</reference>
<organism evidence="2 3">
    <name type="scientific">Hibiscus sabdariffa</name>
    <name type="common">roselle</name>
    <dbReference type="NCBI Taxonomy" id="183260"/>
    <lineage>
        <taxon>Eukaryota</taxon>
        <taxon>Viridiplantae</taxon>
        <taxon>Streptophyta</taxon>
        <taxon>Embryophyta</taxon>
        <taxon>Tracheophyta</taxon>
        <taxon>Spermatophyta</taxon>
        <taxon>Magnoliopsida</taxon>
        <taxon>eudicotyledons</taxon>
        <taxon>Gunneridae</taxon>
        <taxon>Pentapetalae</taxon>
        <taxon>rosids</taxon>
        <taxon>malvids</taxon>
        <taxon>Malvales</taxon>
        <taxon>Malvaceae</taxon>
        <taxon>Malvoideae</taxon>
        <taxon>Hibiscus</taxon>
    </lineage>
</organism>
<gene>
    <name evidence="2" type="ORF">V6N12_009404</name>
</gene>
<sequence length="70" mass="7536">MAPRHETSSSEGNTIRDQTTEKGPIGRDQLPSPPADRGARNTPHAPQGPLFGYMKSLIMAMTSAFQAVII</sequence>
<feature type="region of interest" description="Disordered" evidence="1">
    <location>
        <begin position="1"/>
        <end position="50"/>
    </location>
</feature>
<dbReference type="EMBL" id="JBBPBM010000018">
    <property type="protein sequence ID" value="KAK8555256.1"/>
    <property type="molecule type" value="Genomic_DNA"/>
</dbReference>
<proteinExistence type="predicted"/>
<protein>
    <submittedName>
        <fullName evidence="2">Uncharacterized protein</fullName>
    </submittedName>
</protein>
<evidence type="ECO:0000313" key="2">
    <source>
        <dbReference type="EMBL" id="KAK8555256.1"/>
    </source>
</evidence>
<keyword evidence="3" id="KW-1185">Reference proteome</keyword>
<accession>A0ABR2EAK6</accession>
<comment type="caution">
    <text evidence="2">The sequence shown here is derived from an EMBL/GenBank/DDBJ whole genome shotgun (WGS) entry which is preliminary data.</text>
</comment>
<evidence type="ECO:0000313" key="3">
    <source>
        <dbReference type="Proteomes" id="UP001472677"/>
    </source>
</evidence>
<dbReference type="Proteomes" id="UP001472677">
    <property type="component" value="Unassembled WGS sequence"/>
</dbReference>